<keyword evidence="3 6" id="KW-0274">FAD</keyword>
<dbReference type="InterPro" id="IPR023753">
    <property type="entry name" value="FAD/NAD-binding_dom"/>
</dbReference>
<evidence type="ECO:0000256" key="2">
    <source>
        <dbReference type="ARBA" id="ARBA00022630"/>
    </source>
</evidence>
<comment type="cofactor">
    <cofactor evidence="6">
        <name>FAD</name>
        <dbReference type="ChEBI" id="CHEBI:57692"/>
    </cofactor>
    <text evidence="6">Binds 1 FAD per subunit.</text>
</comment>
<feature type="binding site" evidence="6">
    <location>
        <position position="87"/>
    </location>
    <ligand>
        <name>FAD</name>
        <dbReference type="ChEBI" id="CHEBI:57692"/>
    </ligand>
</feature>
<feature type="binding site" evidence="6">
    <location>
        <position position="34"/>
    </location>
    <ligand>
        <name>FAD</name>
        <dbReference type="ChEBI" id="CHEBI:57692"/>
    </ligand>
</feature>
<comment type="caution">
    <text evidence="8">The sequence shown here is derived from an EMBL/GenBank/DDBJ whole genome shotgun (WGS) entry which is preliminary data.</text>
</comment>
<comment type="caution">
    <text evidence="6">Lacks conserved residue(s) required for the propagation of feature annotation.</text>
</comment>
<dbReference type="EMBL" id="LQYT01000016">
    <property type="protein sequence ID" value="KYD21991.1"/>
    <property type="molecule type" value="Genomic_DNA"/>
</dbReference>
<protein>
    <recommendedName>
        <fullName evidence="6">Ferredoxin--NADP reductase</fullName>
        <shortName evidence="6">FNR</shortName>
        <shortName evidence="6">Fd-NADP(+) reductase</shortName>
        <ecNumber evidence="6">1.18.1.2</ecNumber>
    </recommendedName>
</protein>
<evidence type="ECO:0000313" key="9">
    <source>
        <dbReference type="EMBL" id="REJ27417.1"/>
    </source>
</evidence>
<comment type="catalytic activity">
    <reaction evidence="6">
        <text>2 reduced [2Fe-2S]-[ferredoxin] + NADP(+) + H(+) = 2 oxidized [2Fe-2S]-[ferredoxin] + NADPH</text>
        <dbReference type="Rhea" id="RHEA:20125"/>
        <dbReference type="Rhea" id="RHEA-COMP:10000"/>
        <dbReference type="Rhea" id="RHEA-COMP:10001"/>
        <dbReference type="ChEBI" id="CHEBI:15378"/>
        <dbReference type="ChEBI" id="CHEBI:33737"/>
        <dbReference type="ChEBI" id="CHEBI:33738"/>
        <dbReference type="ChEBI" id="CHEBI:57783"/>
        <dbReference type="ChEBI" id="CHEBI:58349"/>
        <dbReference type="EC" id="1.18.1.2"/>
    </reaction>
</comment>
<dbReference type="AlphaFoldDB" id="A0A150MC32"/>
<dbReference type="PRINTS" id="PR00368">
    <property type="entry name" value="FADPNR"/>
</dbReference>
<evidence type="ECO:0000256" key="1">
    <source>
        <dbReference type="ARBA" id="ARBA00011738"/>
    </source>
</evidence>
<comment type="similarity">
    <text evidence="6">Belongs to the ferredoxin--NADP reductase type 2 family.</text>
</comment>
<evidence type="ECO:0000313" key="10">
    <source>
        <dbReference type="Proteomes" id="UP000075683"/>
    </source>
</evidence>
<dbReference type="PRINTS" id="PR00469">
    <property type="entry name" value="PNDRDTASEII"/>
</dbReference>
<dbReference type="STRING" id="301148.B4135_1617"/>
<evidence type="ECO:0000256" key="6">
    <source>
        <dbReference type="HAMAP-Rule" id="MF_01685"/>
    </source>
</evidence>
<dbReference type="Proteomes" id="UP000257014">
    <property type="component" value="Unassembled WGS sequence"/>
</dbReference>
<feature type="binding site" evidence="6">
    <location>
        <position position="42"/>
    </location>
    <ligand>
        <name>FAD</name>
        <dbReference type="ChEBI" id="CHEBI:57692"/>
    </ligand>
</feature>
<keyword evidence="2 6" id="KW-0285">Flavoprotein</keyword>
<evidence type="ECO:0000313" key="11">
    <source>
        <dbReference type="Proteomes" id="UP000257014"/>
    </source>
</evidence>
<dbReference type="GO" id="GO:0050661">
    <property type="term" value="F:NADP binding"/>
    <property type="evidence" value="ECO:0007669"/>
    <property type="project" value="UniProtKB-UniRule"/>
</dbReference>
<feature type="binding site" evidence="6">
    <location>
        <position position="282"/>
    </location>
    <ligand>
        <name>FAD</name>
        <dbReference type="ChEBI" id="CHEBI:57692"/>
    </ligand>
</feature>
<feature type="binding site" evidence="6">
    <location>
        <position position="323"/>
    </location>
    <ligand>
        <name>FAD</name>
        <dbReference type="ChEBI" id="CHEBI:57692"/>
    </ligand>
</feature>
<dbReference type="OrthoDB" id="9806179at2"/>
<dbReference type="InterPro" id="IPR036188">
    <property type="entry name" value="FAD/NAD-bd_sf"/>
</dbReference>
<feature type="binding site" evidence="6">
    <location>
        <position position="47"/>
    </location>
    <ligand>
        <name>FAD</name>
        <dbReference type="ChEBI" id="CHEBI:57692"/>
    </ligand>
</feature>
<sequence>MKEVYDVTIIGGGPIGLFTAFYCGMRKLKTKIIEASLQLGGKISLFYPEKIIRDIGGIPQIKGELLVKQLIEQAKTFDPTVVCGERADLLERSADGTFVITCTNGNKHYTKTIILAVGHGLFKPKKLKIDGAEQYLGTCLHYTVDRLSIFEGKDVVISGGGNTAVDWANELSSIAKSVTIVHRKDEFSAHEQQVERIKLQARICALCQIKAIHGKENQLDISVENLRTKQTDRLKADHLLICHGIESDFGNLVNWGLKMAENRFVVNNRMETNIPGIFAVGDAVIYPNKLKLIAGGFMEGPVAVNSAAQFLHPDKPLVDLYSTHYDFS</sequence>
<name>A0A150MC32_9BACI</name>
<organism evidence="8 10">
    <name type="scientific">Caldibacillus debilis</name>
    <dbReference type="NCBI Taxonomy" id="301148"/>
    <lineage>
        <taxon>Bacteria</taxon>
        <taxon>Bacillati</taxon>
        <taxon>Bacillota</taxon>
        <taxon>Bacilli</taxon>
        <taxon>Bacillales</taxon>
        <taxon>Bacillaceae</taxon>
        <taxon>Caldibacillus</taxon>
    </lineage>
</organism>
<reference evidence="9 11" key="2">
    <citation type="submission" date="2018-03" db="EMBL/GenBank/DDBJ databases">
        <authorList>
            <person name="Keele B.F."/>
        </authorList>
    </citation>
    <scope>NUCLEOTIDE SEQUENCE [LARGE SCALE GENOMIC DNA]</scope>
    <source>
        <strain evidence="9">ZCTH4_d</strain>
    </source>
</reference>
<dbReference type="HAMAP" id="MF_01685">
    <property type="entry name" value="FENR2"/>
    <property type="match status" value="1"/>
</dbReference>
<feature type="binding site" evidence="6">
    <location>
        <position position="122"/>
    </location>
    <ligand>
        <name>FAD</name>
        <dbReference type="ChEBI" id="CHEBI:57692"/>
    </ligand>
</feature>
<dbReference type="EMBL" id="QEWE01000021">
    <property type="protein sequence ID" value="REJ27417.1"/>
    <property type="molecule type" value="Genomic_DNA"/>
</dbReference>
<dbReference type="RefSeq" id="WP_061568234.1">
    <property type="nucleotide sequence ID" value="NZ_JBAIZG010000011.1"/>
</dbReference>
<dbReference type="InterPro" id="IPR050097">
    <property type="entry name" value="Ferredoxin-NADP_redctase_2"/>
</dbReference>
<proteinExistence type="inferred from homology"/>
<evidence type="ECO:0000256" key="3">
    <source>
        <dbReference type="ARBA" id="ARBA00022827"/>
    </source>
</evidence>
<dbReference type="Pfam" id="PF07992">
    <property type="entry name" value="Pyr_redox_2"/>
    <property type="match status" value="1"/>
</dbReference>
<feature type="domain" description="FAD/NAD(P)-binding" evidence="7">
    <location>
        <begin position="5"/>
        <end position="303"/>
    </location>
</feature>
<dbReference type="PANTHER" id="PTHR48105">
    <property type="entry name" value="THIOREDOXIN REDUCTASE 1-RELATED-RELATED"/>
    <property type="match status" value="1"/>
</dbReference>
<dbReference type="SUPFAM" id="SSF51905">
    <property type="entry name" value="FAD/NAD(P)-binding domain"/>
    <property type="match status" value="1"/>
</dbReference>
<dbReference type="GO" id="GO:0004324">
    <property type="term" value="F:ferredoxin-NADP+ reductase activity"/>
    <property type="evidence" value="ECO:0007669"/>
    <property type="project" value="UniProtKB-UniRule"/>
</dbReference>
<dbReference type="InterPro" id="IPR022890">
    <property type="entry name" value="Fd--NADP_Rdtase_type_2"/>
</dbReference>
<dbReference type="GO" id="GO:0050660">
    <property type="term" value="F:flavin adenine dinucleotide binding"/>
    <property type="evidence" value="ECO:0007669"/>
    <property type="project" value="UniProtKB-UniRule"/>
</dbReference>
<gene>
    <name evidence="8" type="ORF">B4135_1617</name>
    <name evidence="9" type="ORF">C6P37_11390</name>
</gene>
<comment type="subunit">
    <text evidence="1 6">Homodimer.</text>
</comment>
<accession>A0A150MC32</accession>
<evidence type="ECO:0000313" key="8">
    <source>
        <dbReference type="EMBL" id="KYD21991.1"/>
    </source>
</evidence>
<keyword evidence="5 6" id="KW-0560">Oxidoreductase</keyword>
<dbReference type="PATRIC" id="fig|301148.3.peg.1103"/>
<dbReference type="EC" id="1.18.1.2" evidence="6"/>
<evidence type="ECO:0000256" key="4">
    <source>
        <dbReference type="ARBA" id="ARBA00022857"/>
    </source>
</evidence>
<dbReference type="Proteomes" id="UP000075683">
    <property type="component" value="Unassembled WGS sequence"/>
</dbReference>
<dbReference type="Gene3D" id="3.50.50.60">
    <property type="entry name" value="FAD/NAD(P)-binding domain"/>
    <property type="match status" value="2"/>
</dbReference>
<evidence type="ECO:0000256" key="5">
    <source>
        <dbReference type="ARBA" id="ARBA00023002"/>
    </source>
</evidence>
<keyword evidence="4 6" id="KW-0521">NADP</keyword>
<evidence type="ECO:0000259" key="7">
    <source>
        <dbReference type="Pfam" id="PF07992"/>
    </source>
</evidence>
<reference evidence="8 10" key="1">
    <citation type="submission" date="2016-01" db="EMBL/GenBank/DDBJ databases">
        <title>Draft Genome Sequences of Seven Thermophilic Sporeformers Isolated from Foods.</title>
        <authorList>
            <person name="Berendsen E.M."/>
            <person name="Wells-Bennik M.H."/>
            <person name="Krawcyk A.O."/>
            <person name="De Jong A."/>
            <person name="Holsappel S."/>
            <person name="Eijlander R.T."/>
            <person name="Kuipers O.P."/>
        </authorList>
    </citation>
    <scope>NUCLEOTIDE SEQUENCE [LARGE SCALE GENOMIC DNA]</scope>
    <source>
        <strain evidence="8 10">B4135</strain>
    </source>
</reference>